<evidence type="ECO:0000313" key="3">
    <source>
        <dbReference type="EMBL" id="KAF4581889.1"/>
    </source>
</evidence>
<accession>A0A8H4Q1M4</accession>
<dbReference type="Pfam" id="PF09362">
    <property type="entry name" value="DUF1996"/>
    <property type="match status" value="1"/>
</dbReference>
<dbReference type="Pfam" id="PF01822">
    <property type="entry name" value="WSC"/>
    <property type="match status" value="1"/>
</dbReference>
<feature type="compositionally biased region" description="Polar residues" evidence="1">
    <location>
        <begin position="538"/>
        <end position="547"/>
    </location>
</feature>
<gene>
    <name evidence="3" type="ORF">GQ602_006513</name>
</gene>
<feature type="region of interest" description="Disordered" evidence="1">
    <location>
        <begin position="374"/>
        <end position="489"/>
    </location>
</feature>
<evidence type="ECO:0000256" key="1">
    <source>
        <dbReference type="SAM" id="MobiDB-lite"/>
    </source>
</evidence>
<feature type="region of interest" description="Disordered" evidence="1">
    <location>
        <begin position="524"/>
        <end position="547"/>
    </location>
</feature>
<dbReference type="OrthoDB" id="74764at2759"/>
<sequence>MKPLILTTALAALATAKDHRSFAVLRFTNKQLTKGRMDPIRSPGKTGAHVHHVLGGSGFGTSSTGKDLLESNCSTAKVKGDNSNYWFPSLYFRDAGTGKLEGVDLFYANAYYFFEATNDDIKAFPTGLSIVSGDVDATSAPVGGSVSNLDASKGPINAVKWTCPRRDNLYNPPSWPAGSDGSMAGIGDAVNKGEGVGFPHVDCDGFASPLRADIHFPSCYDPAVGLTDYKRNMVFPSDAGDGKMDCPKGHIHVPHLFLEVYWDTPAFKDRWEQGKGKQPFVLSNGDATGFSLHADFMAGWDEKVLQHVIDTCDAGTAGMDKCPGLPLGLNEADCTVEPAVKEKVDGVLDALPGDNGMKGWSYGGTRLVSGTDAPAASSGYSSGFGSESRTTSSGLVSGTEAPVTPSGPSSGFNSESPATSSGTPSASASEYPPPANSEPSPSRKPTRYQLPVKELVSASTSPSSSAVGYHVPSRAASSRHYTNSTMAGPTASHPIGSAITIPATSEACITKTVTVRQTVTVTNRAPPSAVTSRAPPSAVTNRPSTNSTVNGYRYTGCFRDSPSRILNGVIRADVGAVSNANCVDHCRAAGYGLAGTEYGGQCYCGSRLLTSDRLDDGRCDMACEGDAADICGGSWALSVYGRGNATEAKMQRHLYDHVRRRRSLYR</sequence>
<evidence type="ECO:0000259" key="2">
    <source>
        <dbReference type="PROSITE" id="PS51212"/>
    </source>
</evidence>
<protein>
    <submittedName>
        <fullName evidence="3">WSC domain protein</fullName>
    </submittedName>
</protein>
<dbReference type="InterPro" id="IPR018535">
    <property type="entry name" value="DUF1996"/>
</dbReference>
<feature type="compositionally biased region" description="Low complexity" evidence="1">
    <location>
        <begin position="377"/>
        <end position="388"/>
    </location>
</feature>
<feature type="compositionally biased region" description="Low complexity" evidence="1">
    <location>
        <begin position="414"/>
        <end position="430"/>
    </location>
</feature>
<keyword evidence="4" id="KW-1185">Reference proteome</keyword>
<reference evidence="3 4" key="1">
    <citation type="journal article" date="2020" name="G3 (Bethesda)">
        <title>Genetic Underpinnings of Host Manipulation by Ophiocordyceps as Revealed by Comparative Transcriptomics.</title>
        <authorList>
            <person name="Will I."/>
            <person name="Das B."/>
            <person name="Trinh T."/>
            <person name="Brachmann A."/>
            <person name="Ohm R.A."/>
            <person name="de Bekker C."/>
        </authorList>
    </citation>
    <scope>NUCLEOTIDE SEQUENCE [LARGE SCALE GENOMIC DNA]</scope>
    <source>
        <strain evidence="3 4">EC05</strain>
    </source>
</reference>
<dbReference type="PANTHER" id="PTHR43662:SF11">
    <property type="entry name" value="WSC DOMAIN-CONTAINING PROTEIN"/>
    <property type="match status" value="1"/>
</dbReference>
<dbReference type="PANTHER" id="PTHR43662">
    <property type="match status" value="1"/>
</dbReference>
<feature type="domain" description="WSC" evidence="2">
    <location>
        <begin position="551"/>
        <end position="643"/>
    </location>
</feature>
<dbReference type="InterPro" id="IPR002889">
    <property type="entry name" value="WSC_carb-bd"/>
</dbReference>
<comment type="caution">
    <text evidence="3">The sequence shown here is derived from an EMBL/GenBank/DDBJ whole genome shotgun (WGS) entry which is preliminary data.</text>
</comment>
<name>A0A8H4Q1M4_9HYPO</name>
<dbReference type="SMART" id="SM00321">
    <property type="entry name" value="WSC"/>
    <property type="match status" value="1"/>
</dbReference>
<dbReference type="Proteomes" id="UP000562929">
    <property type="component" value="Unassembled WGS sequence"/>
</dbReference>
<dbReference type="PROSITE" id="PS51212">
    <property type="entry name" value="WSC"/>
    <property type="match status" value="1"/>
</dbReference>
<feature type="compositionally biased region" description="Low complexity" evidence="1">
    <location>
        <begin position="457"/>
        <end position="466"/>
    </location>
</feature>
<organism evidence="3 4">
    <name type="scientific">Ophiocordyceps camponoti-floridani</name>
    <dbReference type="NCBI Taxonomy" id="2030778"/>
    <lineage>
        <taxon>Eukaryota</taxon>
        <taxon>Fungi</taxon>
        <taxon>Dikarya</taxon>
        <taxon>Ascomycota</taxon>
        <taxon>Pezizomycotina</taxon>
        <taxon>Sordariomycetes</taxon>
        <taxon>Hypocreomycetidae</taxon>
        <taxon>Hypocreales</taxon>
        <taxon>Ophiocordycipitaceae</taxon>
        <taxon>Ophiocordyceps</taxon>
    </lineage>
</organism>
<feature type="compositionally biased region" description="Polar residues" evidence="1">
    <location>
        <begin position="475"/>
        <end position="487"/>
    </location>
</feature>
<evidence type="ECO:0000313" key="4">
    <source>
        <dbReference type="Proteomes" id="UP000562929"/>
    </source>
</evidence>
<dbReference type="AlphaFoldDB" id="A0A8H4Q1M4"/>
<dbReference type="EMBL" id="JAACLJ010000008">
    <property type="protein sequence ID" value="KAF4581889.1"/>
    <property type="molecule type" value="Genomic_DNA"/>
</dbReference>
<proteinExistence type="predicted"/>